<keyword evidence="4" id="KW-0325">Glycoprotein</keyword>
<evidence type="ECO:0000256" key="1">
    <source>
        <dbReference type="ARBA" id="ARBA00008779"/>
    </source>
</evidence>
<evidence type="ECO:0000256" key="3">
    <source>
        <dbReference type="ARBA" id="ARBA00022801"/>
    </source>
</evidence>
<evidence type="ECO:0000256" key="5">
    <source>
        <dbReference type="SAM" id="MobiDB-lite"/>
    </source>
</evidence>
<accession>A0A6C2U864</accession>
<evidence type="ECO:0000256" key="4">
    <source>
        <dbReference type="ARBA" id="ARBA00023180"/>
    </source>
</evidence>
<dbReference type="EMBL" id="CAAHFG010000003">
    <property type="protein sequence ID" value="VGO16302.1"/>
    <property type="molecule type" value="Genomic_DNA"/>
</dbReference>
<dbReference type="PROSITE" id="PS00523">
    <property type="entry name" value="SULFATASE_1"/>
    <property type="match status" value="1"/>
</dbReference>
<dbReference type="InterPro" id="IPR000917">
    <property type="entry name" value="Sulfatase_N"/>
</dbReference>
<keyword evidence="2" id="KW-0732">Signal</keyword>
<keyword evidence="3" id="KW-0378">Hydrolase</keyword>
<keyword evidence="8" id="KW-1185">Reference proteome</keyword>
<dbReference type="PANTHER" id="PTHR43108:SF6">
    <property type="entry name" value="N-SULPHOGLUCOSAMINE SULPHOHYDROLASE"/>
    <property type="match status" value="1"/>
</dbReference>
<dbReference type="InterPro" id="IPR017850">
    <property type="entry name" value="Alkaline_phosphatase_core_sf"/>
</dbReference>
<evidence type="ECO:0000313" key="8">
    <source>
        <dbReference type="Proteomes" id="UP000366872"/>
    </source>
</evidence>
<organism evidence="7 8">
    <name type="scientific">Pontiella desulfatans</name>
    <dbReference type="NCBI Taxonomy" id="2750659"/>
    <lineage>
        <taxon>Bacteria</taxon>
        <taxon>Pseudomonadati</taxon>
        <taxon>Kiritimatiellota</taxon>
        <taxon>Kiritimatiellia</taxon>
        <taxon>Kiritimatiellales</taxon>
        <taxon>Pontiellaceae</taxon>
        <taxon>Pontiella</taxon>
    </lineage>
</organism>
<sequence>MKQQYILAFALIAGAVCINTQARQPNILFIMSDDHDANTIGCYNSFIKDHCPTPRLDQMAKDGALFKNCFAINSLCAPSRSTIITGQYSHEHGVYTLREHLNVADFPSLPKVLQQGGYQTCVYGKWHLHGNNLLGFDDYAVSLSQGSYFNPGYGAPEGKRSFKGYAVDVAADETIKFIDKRDPSRPFFAMCHFKAAHGPWQYAERHKDLFKGITLPEPPTLHDDYQNRFAEGVAKNRAKIHNPEDLAMSQSLWQQKGKKGKGGNPNGNKDYSHLSDPKEIRSAAYQDLAKDYLRCIAAVDENVGKLIDHLAKIGELENTVIIYTGDQGFFMGEHGFFDKRLGLDEAMRMPLIIQYPKEIKPGTVVDEVVNNVDFAESMIDYANLPIPEEMSGYSFRKLLQDDKASWKREATIYYFYSSSTPRHYGVRTKDYKLLHYVGKKASDVIGSDLFDLKKAPNEMVSVFDDPEYAEVRKQMEKKLVDEMKSIKLSSNQLPGGSAVKTGAPPPAEGERKKKKSEEKKR</sequence>
<evidence type="ECO:0000313" key="7">
    <source>
        <dbReference type="EMBL" id="VGO16302.1"/>
    </source>
</evidence>
<feature type="domain" description="Sulfatase N-terminal" evidence="6">
    <location>
        <begin position="25"/>
        <end position="383"/>
    </location>
</feature>
<dbReference type="AlphaFoldDB" id="A0A6C2U864"/>
<dbReference type="PANTHER" id="PTHR43108">
    <property type="entry name" value="N-ACETYLGLUCOSAMINE-6-SULFATASE FAMILY MEMBER"/>
    <property type="match status" value="1"/>
</dbReference>
<reference evidence="7 8" key="1">
    <citation type="submission" date="2019-04" db="EMBL/GenBank/DDBJ databases">
        <authorList>
            <person name="Van Vliet M D."/>
        </authorList>
    </citation>
    <scope>NUCLEOTIDE SEQUENCE [LARGE SCALE GENOMIC DNA]</scope>
    <source>
        <strain evidence="7 8">F1</strain>
    </source>
</reference>
<dbReference type="GO" id="GO:0016787">
    <property type="term" value="F:hydrolase activity"/>
    <property type="evidence" value="ECO:0007669"/>
    <property type="project" value="UniProtKB-KW"/>
</dbReference>
<feature type="compositionally biased region" description="Basic and acidic residues" evidence="5">
    <location>
        <begin position="508"/>
        <end position="521"/>
    </location>
</feature>
<protein>
    <submittedName>
        <fullName evidence="7">Arylsulfatase</fullName>
    </submittedName>
</protein>
<comment type="similarity">
    <text evidence="1">Belongs to the sulfatase family.</text>
</comment>
<dbReference type="CDD" id="cd16031">
    <property type="entry name" value="G6S_like"/>
    <property type="match status" value="1"/>
</dbReference>
<evidence type="ECO:0000256" key="2">
    <source>
        <dbReference type="ARBA" id="ARBA00022729"/>
    </source>
</evidence>
<feature type="region of interest" description="Disordered" evidence="5">
    <location>
        <begin position="486"/>
        <end position="521"/>
    </location>
</feature>
<dbReference type="SUPFAM" id="SSF53649">
    <property type="entry name" value="Alkaline phosphatase-like"/>
    <property type="match status" value="1"/>
</dbReference>
<gene>
    <name evidence="7" type="ORF">PDESU_04893</name>
</gene>
<dbReference type="RefSeq" id="WP_136081831.1">
    <property type="nucleotide sequence ID" value="NZ_CAAHFG010000003.1"/>
</dbReference>
<evidence type="ECO:0000259" key="6">
    <source>
        <dbReference type="Pfam" id="PF00884"/>
    </source>
</evidence>
<dbReference type="Gene3D" id="3.40.720.10">
    <property type="entry name" value="Alkaline Phosphatase, subunit A"/>
    <property type="match status" value="1"/>
</dbReference>
<proteinExistence type="inferred from homology"/>
<dbReference type="Pfam" id="PF00884">
    <property type="entry name" value="Sulfatase"/>
    <property type="match status" value="1"/>
</dbReference>
<dbReference type="InterPro" id="IPR024607">
    <property type="entry name" value="Sulfatase_CS"/>
</dbReference>
<name>A0A6C2U864_PONDE</name>
<dbReference type="Proteomes" id="UP000366872">
    <property type="component" value="Unassembled WGS sequence"/>
</dbReference>
<feature type="region of interest" description="Disordered" evidence="5">
    <location>
        <begin position="253"/>
        <end position="275"/>
    </location>
</feature>